<dbReference type="Proteomes" id="UP000176511">
    <property type="component" value="Unassembled WGS sequence"/>
</dbReference>
<protein>
    <submittedName>
        <fullName evidence="1">Uncharacterized protein</fullName>
    </submittedName>
</protein>
<sequence>MRVRVTIGTITHEPHLFAFGDIVMKSLLAPLFLVACLLQSDAFAHRKKSHVPTVSREAIILGLITDCIAKRKAPTARADIFTYFIQSPHIRGTPEKISKEICLASYDNLGHFNSQKDIRSAVIKETLVPVMHVSIAWPNELPGERRVLLPWAATYLENLVARAHAKGVTLRATSLVRSTSHQTALARSGASPAHCKRGSLLCSTHTTGAAFDISTRTLRADEITWLTKELLADMKAHRIIFIREYRGAHFHIFVPRPTPK</sequence>
<gene>
    <name evidence="1" type="ORF">A3C87_02530</name>
</gene>
<comment type="caution">
    <text evidence="1">The sequence shown here is derived from an EMBL/GenBank/DDBJ whole genome shotgun (WGS) entry which is preliminary data.</text>
</comment>
<organism evidence="1 2">
    <name type="scientific">Candidatus Kaiserbacteria bacterium RIFCSPHIGHO2_02_FULL_49_34</name>
    <dbReference type="NCBI Taxonomy" id="1798491"/>
    <lineage>
        <taxon>Bacteria</taxon>
        <taxon>Candidatus Kaiseribacteriota</taxon>
    </lineage>
</organism>
<dbReference type="SUPFAM" id="SSF55166">
    <property type="entry name" value="Hedgehog/DD-peptidase"/>
    <property type="match status" value="1"/>
</dbReference>
<dbReference type="InterPro" id="IPR009045">
    <property type="entry name" value="Zn_M74/Hedgehog-like"/>
</dbReference>
<name>A0A1F6DIL5_9BACT</name>
<accession>A0A1F6DIL5</accession>
<dbReference type="InterPro" id="IPR043769">
    <property type="entry name" value="DUF5715"/>
</dbReference>
<evidence type="ECO:0000313" key="2">
    <source>
        <dbReference type="Proteomes" id="UP000176511"/>
    </source>
</evidence>
<reference evidence="1 2" key="1">
    <citation type="journal article" date="2016" name="Nat. Commun.">
        <title>Thousands of microbial genomes shed light on interconnected biogeochemical processes in an aquifer system.</title>
        <authorList>
            <person name="Anantharaman K."/>
            <person name="Brown C.T."/>
            <person name="Hug L.A."/>
            <person name="Sharon I."/>
            <person name="Castelle C.J."/>
            <person name="Probst A.J."/>
            <person name="Thomas B.C."/>
            <person name="Singh A."/>
            <person name="Wilkins M.J."/>
            <person name="Karaoz U."/>
            <person name="Brodie E.L."/>
            <person name="Williams K.H."/>
            <person name="Hubbard S.S."/>
            <person name="Banfield J.F."/>
        </authorList>
    </citation>
    <scope>NUCLEOTIDE SEQUENCE [LARGE SCALE GENOMIC DNA]</scope>
</reference>
<proteinExistence type="predicted"/>
<dbReference type="EMBL" id="MFLE01000022">
    <property type="protein sequence ID" value="OGG61284.1"/>
    <property type="molecule type" value="Genomic_DNA"/>
</dbReference>
<evidence type="ECO:0000313" key="1">
    <source>
        <dbReference type="EMBL" id="OGG61284.1"/>
    </source>
</evidence>
<dbReference type="Gene3D" id="3.30.1380.10">
    <property type="match status" value="1"/>
</dbReference>
<dbReference type="Pfam" id="PF18979">
    <property type="entry name" value="DUF5715"/>
    <property type="match status" value="1"/>
</dbReference>
<dbReference type="AlphaFoldDB" id="A0A1F6DIL5"/>